<evidence type="ECO:0000313" key="2">
    <source>
        <dbReference type="EMBL" id="CAK7347060.1"/>
    </source>
</evidence>
<name>A0AAV1S971_9ROSI</name>
<organism evidence="2 3">
    <name type="scientific">Dovyalis caffra</name>
    <dbReference type="NCBI Taxonomy" id="77055"/>
    <lineage>
        <taxon>Eukaryota</taxon>
        <taxon>Viridiplantae</taxon>
        <taxon>Streptophyta</taxon>
        <taxon>Embryophyta</taxon>
        <taxon>Tracheophyta</taxon>
        <taxon>Spermatophyta</taxon>
        <taxon>Magnoliopsida</taxon>
        <taxon>eudicotyledons</taxon>
        <taxon>Gunneridae</taxon>
        <taxon>Pentapetalae</taxon>
        <taxon>rosids</taxon>
        <taxon>fabids</taxon>
        <taxon>Malpighiales</taxon>
        <taxon>Salicaceae</taxon>
        <taxon>Flacourtieae</taxon>
        <taxon>Dovyalis</taxon>
    </lineage>
</organism>
<keyword evidence="3" id="KW-1185">Reference proteome</keyword>
<evidence type="ECO:0000313" key="3">
    <source>
        <dbReference type="Proteomes" id="UP001314170"/>
    </source>
</evidence>
<feature type="compositionally biased region" description="Basic and acidic residues" evidence="1">
    <location>
        <begin position="1"/>
        <end position="11"/>
    </location>
</feature>
<dbReference type="EMBL" id="CAWUPB010001173">
    <property type="protein sequence ID" value="CAK7347060.1"/>
    <property type="molecule type" value="Genomic_DNA"/>
</dbReference>
<dbReference type="Proteomes" id="UP001314170">
    <property type="component" value="Unassembled WGS sequence"/>
</dbReference>
<gene>
    <name evidence="2" type="ORF">DCAF_LOCUS19740</name>
</gene>
<accession>A0AAV1S971</accession>
<reference evidence="2 3" key="1">
    <citation type="submission" date="2024-01" db="EMBL/GenBank/DDBJ databases">
        <authorList>
            <person name="Waweru B."/>
        </authorList>
    </citation>
    <scope>NUCLEOTIDE SEQUENCE [LARGE SCALE GENOMIC DNA]</scope>
</reference>
<evidence type="ECO:0000256" key="1">
    <source>
        <dbReference type="SAM" id="MobiDB-lite"/>
    </source>
</evidence>
<sequence length="107" mass="11985">MRILNDSHQDTPQDEEKDENSQREPIGTCLPREHSTSHEQPANMSLVACEDDKRVPNAPFTCLTHAYLYGLSAELCTSAFLDGYLHANTDDKETERGSAYDFTSSSM</sequence>
<proteinExistence type="predicted"/>
<dbReference type="AlphaFoldDB" id="A0AAV1S971"/>
<protein>
    <submittedName>
        <fullName evidence="2">Uncharacterized protein</fullName>
    </submittedName>
</protein>
<feature type="region of interest" description="Disordered" evidence="1">
    <location>
        <begin position="1"/>
        <end position="42"/>
    </location>
</feature>
<comment type="caution">
    <text evidence="2">The sequence shown here is derived from an EMBL/GenBank/DDBJ whole genome shotgun (WGS) entry which is preliminary data.</text>
</comment>